<gene>
    <name evidence="3" type="ORF">EKO27_g5484</name>
</gene>
<feature type="compositionally biased region" description="Basic and acidic residues" evidence="2">
    <location>
        <begin position="265"/>
        <end position="276"/>
    </location>
</feature>
<dbReference type="AlphaFoldDB" id="A0A439D5E3"/>
<dbReference type="EMBL" id="RYZI01000146">
    <property type="protein sequence ID" value="RWA09624.1"/>
    <property type="molecule type" value="Genomic_DNA"/>
</dbReference>
<comment type="caution">
    <text evidence="3">The sequence shown here is derived from an EMBL/GenBank/DDBJ whole genome shotgun (WGS) entry which is preliminary data.</text>
</comment>
<proteinExistence type="predicted"/>
<evidence type="ECO:0000313" key="3">
    <source>
        <dbReference type="EMBL" id="RWA09624.1"/>
    </source>
</evidence>
<feature type="region of interest" description="Disordered" evidence="2">
    <location>
        <begin position="262"/>
        <end position="296"/>
    </location>
</feature>
<evidence type="ECO:0000256" key="1">
    <source>
        <dbReference type="SAM" id="Coils"/>
    </source>
</evidence>
<dbReference type="STRING" id="363999.A0A439D5E3"/>
<dbReference type="Proteomes" id="UP000286045">
    <property type="component" value="Unassembled WGS sequence"/>
</dbReference>
<evidence type="ECO:0000256" key="2">
    <source>
        <dbReference type="SAM" id="MobiDB-lite"/>
    </source>
</evidence>
<feature type="compositionally biased region" description="Polar residues" evidence="2">
    <location>
        <begin position="201"/>
        <end position="218"/>
    </location>
</feature>
<name>A0A439D5E3_9PEZI</name>
<organism evidence="3 4">
    <name type="scientific">Xylaria grammica</name>
    <dbReference type="NCBI Taxonomy" id="363999"/>
    <lineage>
        <taxon>Eukaryota</taxon>
        <taxon>Fungi</taxon>
        <taxon>Dikarya</taxon>
        <taxon>Ascomycota</taxon>
        <taxon>Pezizomycotina</taxon>
        <taxon>Sordariomycetes</taxon>
        <taxon>Xylariomycetidae</taxon>
        <taxon>Xylariales</taxon>
        <taxon>Xylariaceae</taxon>
        <taxon>Xylaria</taxon>
    </lineage>
</organism>
<sequence>MPTYSHILFWKKGRKENPGRFLSGKNNSDSPKTPTTVPAPAPNVDPGLALSRSPEKGNINFKAPKEPQDPGEPNTVIASSQSKADSWLDVGPDPGYKVTALDPGRTFPTLSGSYGAPVHAQNDEIKRMTSNRFEDPSSAIRTLPSRSTKLPQQYAIELSADEKKDKHVAHIPTEIGQSLETSSKEPEAELGTPDDNRSTHDQTQVLGSLRSDNTTAYQYPNDDELHMDGSYQVSKTQAEGQSRMGTGIGSADIPVDMTPAQASVDCKEPPQSDREILATGGEKNTTTQLQDRSISALSQDTDPNKEELILLKKEHDSLVKENQTLRSFEQKCDILLDEQRGVDQIKIRVLTHKLEHMEEEIQLERRDAQREMQKILQAIAALRQDSDNYQRKFRLAESELMNKERAIIETRNRLRECKEQLDHCSGENHRLKSSIDLAQKDLDEAKVKHVEEVSHLNKAHKHNINLLEQDKRDIASKAQKDLEMVNFRHKEEVLHLNEEYKRATDALTSKFQDEMSIKTQNMQAIIDEKSRAIAAQDLRMASYNKQIHGVTSDSELGHKFRDLSLMIDSLVDILPRPQEYAVDTTLDPNNFLERNSSRRSRAWHKFLRNTCWDVLIMGFFQRQPGFGSFGCQGDGYATLLHLYRLFTKSNGQDTSNLKASFPNNRVANSWRASLFQAILSEVTSTVNDPTVTGFSAFFRGNVRMVTNDFVKTLQRVCQGSLEPRCSKIIVKLCHEVGILSLQMGAQQSVIILETCHYKDWVRSGEAFKDDNHYGGVELQVDIMVKPCLKRIGDGAQDFTTEKVLVIGDVVSLQAGGGD</sequence>
<feature type="region of interest" description="Disordered" evidence="2">
    <location>
        <begin position="15"/>
        <end position="77"/>
    </location>
</feature>
<feature type="region of interest" description="Disordered" evidence="2">
    <location>
        <begin position="174"/>
        <end position="227"/>
    </location>
</feature>
<evidence type="ECO:0000313" key="4">
    <source>
        <dbReference type="Proteomes" id="UP000286045"/>
    </source>
</evidence>
<feature type="coiled-coil region" evidence="1">
    <location>
        <begin position="347"/>
        <end position="448"/>
    </location>
</feature>
<protein>
    <submittedName>
        <fullName evidence="3">Uncharacterized protein</fullName>
    </submittedName>
</protein>
<feature type="compositionally biased region" description="Polar residues" evidence="2">
    <location>
        <begin position="282"/>
        <end position="296"/>
    </location>
</feature>
<keyword evidence="1" id="KW-0175">Coiled coil</keyword>
<reference evidence="3 4" key="1">
    <citation type="submission" date="2018-12" db="EMBL/GenBank/DDBJ databases">
        <title>Draft genome sequence of Xylaria grammica IHI A82.</title>
        <authorList>
            <person name="Buettner E."/>
            <person name="Kellner H."/>
        </authorList>
    </citation>
    <scope>NUCLEOTIDE SEQUENCE [LARGE SCALE GENOMIC DNA]</scope>
    <source>
        <strain evidence="3 4">IHI A82</strain>
    </source>
</reference>
<keyword evidence="4" id="KW-1185">Reference proteome</keyword>
<accession>A0A439D5E3</accession>